<keyword evidence="3" id="KW-1185">Reference proteome</keyword>
<name>A0A452IRT1_9SAUR</name>
<sequence>MYSLSFCLHAQAPWYSSSISHHAHPSGTAPTPHLPPAFTSSAQRTSRHLPVLLLAISLFWPGPFSSYSQGRTTALSPAFLSQAAFTC</sequence>
<reference evidence="2" key="2">
    <citation type="submission" date="2025-08" db="UniProtKB">
        <authorList>
            <consortium name="Ensembl"/>
        </authorList>
    </citation>
    <scope>IDENTIFICATION</scope>
</reference>
<dbReference type="AlphaFoldDB" id="A0A452IRT1"/>
<dbReference type="Proteomes" id="UP000291020">
    <property type="component" value="Unassembled WGS sequence"/>
</dbReference>
<proteinExistence type="predicted"/>
<evidence type="ECO:0000313" key="3">
    <source>
        <dbReference type="Proteomes" id="UP000291020"/>
    </source>
</evidence>
<accession>A0A452IRT1</accession>
<evidence type="ECO:0000256" key="1">
    <source>
        <dbReference type="SAM" id="MobiDB-lite"/>
    </source>
</evidence>
<protein>
    <submittedName>
        <fullName evidence="2">Uncharacterized protein</fullName>
    </submittedName>
</protein>
<reference evidence="3" key="1">
    <citation type="journal article" date="2017" name="PLoS ONE">
        <title>The Agassiz's desert tortoise genome provides a resource for the conservation of a threatened species.</title>
        <authorList>
            <person name="Tollis M."/>
            <person name="DeNardo D.F."/>
            <person name="Cornelius J.A."/>
            <person name="Dolby G.A."/>
            <person name="Edwards T."/>
            <person name="Henen B.T."/>
            <person name="Karl A.E."/>
            <person name="Murphy R.W."/>
            <person name="Kusumi K."/>
        </authorList>
    </citation>
    <scope>NUCLEOTIDE SEQUENCE [LARGE SCALE GENOMIC DNA]</scope>
</reference>
<feature type="region of interest" description="Disordered" evidence="1">
    <location>
        <begin position="20"/>
        <end position="40"/>
    </location>
</feature>
<evidence type="ECO:0000313" key="2">
    <source>
        <dbReference type="Ensembl" id="ENSGAGP00000030559.1"/>
    </source>
</evidence>
<reference evidence="2" key="3">
    <citation type="submission" date="2025-09" db="UniProtKB">
        <authorList>
            <consortium name="Ensembl"/>
        </authorList>
    </citation>
    <scope>IDENTIFICATION</scope>
</reference>
<dbReference type="Ensembl" id="ENSGAGT00000034677.1">
    <property type="protein sequence ID" value="ENSGAGP00000030559.1"/>
    <property type="gene ID" value="ENSGAGG00000022007.1"/>
</dbReference>
<organism evidence="2 3">
    <name type="scientific">Gopherus agassizii</name>
    <name type="common">Agassiz's desert tortoise</name>
    <dbReference type="NCBI Taxonomy" id="38772"/>
    <lineage>
        <taxon>Eukaryota</taxon>
        <taxon>Metazoa</taxon>
        <taxon>Chordata</taxon>
        <taxon>Craniata</taxon>
        <taxon>Vertebrata</taxon>
        <taxon>Euteleostomi</taxon>
        <taxon>Archelosauria</taxon>
        <taxon>Testudinata</taxon>
        <taxon>Testudines</taxon>
        <taxon>Cryptodira</taxon>
        <taxon>Durocryptodira</taxon>
        <taxon>Testudinoidea</taxon>
        <taxon>Testudinidae</taxon>
        <taxon>Gopherus</taxon>
    </lineage>
</organism>